<dbReference type="OrthoDB" id="6617361at2759"/>
<evidence type="ECO:0000313" key="2">
    <source>
        <dbReference type="Proteomes" id="UP000478052"/>
    </source>
</evidence>
<protein>
    <submittedName>
        <fullName evidence="1">MULE domain-containing protein</fullName>
    </submittedName>
</protein>
<organism evidence="1 2">
    <name type="scientific">Aphis craccivora</name>
    <name type="common">Cowpea aphid</name>
    <dbReference type="NCBI Taxonomy" id="307492"/>
    <lineage>
        <taxon>Eukaryota</taxon>
        <taxon>Metazoa</taxon>
        <taxon>Ecdysozoa</taxon>
        <taxon>Arthropoda</taxon>
        <taxon>Hexapoda</taxon>
        <taxon>Insecta</taxon>
        <taxon>Pterygota</taxon>
        <taxon>Neoptera</taxon>
        <taxon>Paraneoptera</taxon>
        <taxon>Hemiptera</taxon>
        <taxon>Sternorrhyncha</taxon>
        <taxon>Aphidomorpha</taxon>
        <taxon>Aphidoidea</taxon>
        <taxon>Aphididae</taxon>
        <taxon>Aphidini</taxon>
        <taxon>Aphis</taxon>
        <taxon>Aphis</taxon>
    </lineage>
</organism>
<proteinExistence type="predicted"/>
<sequence>MSFYAIHPNRYNFVNMLLQVQFETYIKYRSKSVKTKKICEKQAFIKEHMKNIKLKAIDKFNLVY</sequence>
<dbReference type="Proteomes" id="UP000478052">
    <property type="component" value="Unassembled WGS sequence"/>
</dbReference>
<name>A0A6G0ZEL0_APHCR</name>
<gene>
    <name evidence="1" type="ORF">FWK35_00006907</name>
</gene>
<keyword evidence="2" id="KW-1185">Reference proteome</keyword>
<reference evidence="1 2" key="1">
    <citation type="submission" date="2019-08" db="EMBL/GenBank/DDBJ databases">
        <title>Whole genome of Aphis craccivora.</title>
        <authorList>
            <person name="Voronova N.V."/>
            <person name="Shulinski R.S."/>
            <person name="Bandarenka Y.V."/>
            <person name="Zhorov D.G."/>
            <person name="Warner D."/>
        </authorList>
    </citation>
    <scope>NUCLEOTIDE SEQUENCE [LARGE SCALE GENOMIC DNA]</scope>
    <source>
        <strain evidence="1">180601</strain>
        <tissue evidence="1">Whole Body</tissue>
    </source>
</reference>
<comment type="caution">
    <text evidence="1">The sequence shown here is derived from an EMBL/GenBank/DDBJ whole genome shotgun (WGS) entry which is preliminary data.</text>
</comment>
<dbReference type="AlphaFoldDB" id="A0A6G0ZEL0"/>
<accession>A0A6G0ZEL0</accession>
<dbReference type="EMBL" id="VUJU01000681">
    <property type="protein sequence ID" value="KAF0768889.1"/>
    <property type="molecule type" value="Genomic_DNA"/>
</dbReference>
<evidence type="ECO:0000313" key="1">
    <source>
        <dbReference type="EMBL" id="KAF0768889.1"/>
    </source>
</evidence>